<name>A0ABP5F5G8_9ACTN</name>
<comment type="caution">
    <text evidence="1">The sequence shown here is derived from an EMBL/GenBank/DDBJ whole genome shotgun (WGS) entry which is preliminary data.</text>
</comment>
<keyword evidence="2" id="KW-1185">Reference proteome</keyword>
<sequence>MGEADVDAGMAPDPARAADLGELIRELGRLRIWAGSPSYRTLAKSVGLCLRPPRAVSFRTVADVFVASRRRLDLDLLVAVVRALGLSETEVARWRDACVRVHADAKGADARSADARTAESGRSFRQLPADLATFTGRASELAGLLDVVAPSAASASTVVISAIDGMAGIGKSALQPMCECIYLRRCQSCLWSRA</sequence>
<protein>
    <submittedName>
        <fullName evidence="1">Uncharacterized protein</fullName>
    </submittedName>
</protein>
<dbReference type="Proteomes" id="UP001500751">
    <property type="component" value="Unassembled WGS sequence"/>
</dbReference>
<accession>A0ABP5F5G8</accession>
<dbReference type="EMBL" id="BAAAQN010000003">
    <property type="protein sequence ID" value="GAA2015291.1"/>
    <property type="molecule type" value="Genomic_DNA"/>
</dbReference>
<evidence type="ECO:0000313" key="1">
    <source>
        <dbReference type="EMBL" id="GAA2015291.1"/>
    </source>
</evidence>
<proteinExistence type="predicted"/>
<reference evidence="2" key="1">
    <citation type="journal article" date="2019" name="Int. J. Syst. Evol. Microbiol.">
        <title>The Global Catalogue of Microorganisms (GCM) 10K type strain sequencing project: providing services to taxonomists for standard genome sequencing and annotation.</title>
        <authorList>
            <consortium name="The Broad Institute Genomics Platform"/>
            <consortium name="The Broad Institute Genome Sequencing Center for Infectious Disease"/>
            <person name="Wu L."/>
            <person name="Ma J."/>
        </authorList>
    </citation>
    <scope>NUCLEOTIDE SEQUENCE [LARGE SCALE GENOMIC DNA]</scope>
    <source>
        <strain evidence="2">JCM 16014</strain>
    </source>
</reference>
<gene>
    <name evidence="1" type="ORF">GCM10009839_08130</name>
</gene>
<dbReference type="RefSeq" id="WP_344664109.1">
    <property type="nucleotide sequence ID" value="NZ_BAAAQN010000003.1"/>
</dbReference>
<evidence type="ECO:0000313" key="2">
    <source>
        <dbReference type="Proteomes" id="UP001500751"/>
    </source>
</evidence>
<organism evidence="1 2">
    <name type="scientific">Catenulispora yoronensis</name>
    <dbReference type="NCBI Taxonomy" id="450799"/>
    <lineage>
        <taxon>Bacteria</taxon>
        <taxon>Bacillati</taxon>
        <taxon>Actinomycetota</taxon>
        <taxon>Actinomycetes</taxon>
        <taxon>Catenulisporales</taxon>
        <taxon>Catenulisporaceae</taxon>
        <taxon>Catenulispora</taxon>
    </lineage>
</organism>